<dbReference type="EMBL" id="BDOQ01000021">
    <property type="protein sequence ID" value="GBG15831.1"/>
    <property type="molecule type" value="Genomic_DNA"/>
</dbReference>
<keyword evidence="4" id="KW-1185">Reference proteome</keyword>
<reference evidence="3 4" key="1">
    <citation type="journal article" date="2018" name="Environ. Microbiol.">
        <title>Isolation and genomic characterization of Novimethylophilus kurashikiensis gen. nov. sp. nov., a new lanthanide-dependent methylotrophic species of Methylophilaceae.</title>
        <authorList>
            <person name="Lv H."/>
            <person name="Sahin N."/>
            <person name="Tani A."/>
        </authorList>
    </citation>
    <scope>NUCLEOTIDE SEQUENCE [LARGE SCALE GENOMIC DNA]</scope>
    <source>
        <strain evidence="3 4">La2-4</strain>
    </source>
</reference>
<dbReference type="RefSeq" id="WP_109016978.1">
    <property type="nucleotide sequence ID" value="NZ_BDOQ01000021.1"/>
</dbReference>
<name>A0A2R5FIU3_9PROT</name>
<dbReference type="InterPro" id="IPR013658">
    <property type="entry name" value="SGL"/>
</dbReference>
<organism evidence="3 4">
    <name type="scientific">Novimethylophilus kurashikiensis</name>
    <dbReference type="NCBI Taxonomy" id="1825523"/>
    <lineage>
        <taxon>Bacteria</taxon>
        <taxon>Pseudomonadati</taxon>
        <taxon>Pseudomonadota</taxon>
        <taxon>Betaproteobacteria</taxon>
        <taxon>Nitrosomonadales</taxon>
        <taxon>Methylophilaceae</taxon>
        <taxon>Novimethylophilus</taxon>
    </lineage>
</organism>
<gene>
    <name evidence="3" type="ORF">NMK_3443</name>
</gene>
<accession>A0A2R5FIU3</accession>
<dbReference type="AlphaFoldDB" id="A0A2R5FIU3"/>
<dbReference type="OrthoDB" id="7675395at2"/>
<keyword evidence="1" id="KW-0732">Signal</keyword>
<dbReference type="InterPro" id="IPR051262">
    <property type="entry name" value="SMP-30/CGR1_Lactonase"/>
</dbReference>
<dbReference type="PANTHER" id="PTHR47572:SF5">
    <property type="entry name" value="BLR2277 PROTEIN"/>
    <property type="match status" value="1"/>
</dbReference>
<evidence type="ECO:0000313" key="4">
    <source>
        <dbReference type="Proteomes" id="UP000245081"/>
    </source>
</evidence>
<protein>
    <submittedName>
        <fullName evidence="3">Gluconolactonase</fullName>
    </submittedName>
</protein>
<evidence type="ECO:0000313" key="3">
    <source>
        <dbReference type="EMBL" id="GBG15831.1"/>
    </source>
</evidence>
<evidence type="ECO:0000259" key="2">
    <source>
        <dbReference type="Pfam" id="PF08450"/>
    </source>
</evidence>
<dbReference type="SUPFAM" id="SSF63829">
    <property type="entry name" value="Calcium-dependent phosphotriesterase"/>
    <property type="match status" value="1"/>
</dbReference>
<dbReference type="Gene3D" id="2.120.10.30">
    <property type="entry name" value="TolB, C-terminal domain"/>
    <property type="match status" value="1"/>
</dbReference>
<dbReference type="PANTHER" id="PTHR47572">
    <property type="entry name" value="LIPOPROTEIN-RELATED"/>
    <property type="match status" value="1"/>
</dbReference>
<feature type="domain" description="SMP-30/Gluconolactonase/LRE-like region" evidence="2">
    <location>
        <begin position="76"/>
        <end position="243"/>
    </location>
</feature>
<dbReference type="Pfam" id="PF08450">
    <property type="entry name" value="SGL"/>
    <property type="match status" value="1"/>
</dbReference>
<sequence>MYKLQHLTRSILTAFGLAAATTAMAAPETVTGLKTPESALAVGGKIYVSEIGEFGKDGDGQISVIENGKAKPFATGMDDPKGLAYNKGKLYVADKMRILSVEPNGKWKVFAAAEAFPVKPQFLNDLTFDKAGNLYVSDSGDLKGKGGAVFKVTPSGKVSTVVDSEDKRVLAPNGLLPDGEGNLLMVDFFSGVLYRITIKTGKMVEVAEGFGGGDGVVRDRENRIWVSDWKNGRVFMLKSDGELKLVKDGFKASADIALSQDGKYILVPDMKAGELVWLPAK</sequence>
<proteinExistence type="predicted"/>
<feature type="chain" id="PRO_5015308976" evidence="1">
    <location>
        <begin position="26"/>
        <end position="281"/>
    </location>
</feature>
<dbReference type="Proteomes" id="UP000245081">
    <property type="component" value="Unassembled WGS sequence"/>
</dbReference>
<comment type="caution">
    <text evidence="3">The sequence shown here is derived from an EMBL/GenBank/DDBJ whole genome shotgun (WGS) entry which is preliminary data.</text>
</comment>
<evidence type="ECO:0000256" key="1">
    <source>
        <dbReference type="SAM" id="SignalP"/>
    </source>
</evidence>
<feature type="signal peptide" evidence="1">
    <location>
        <begin position="1"/>
        <end position="25"/>
    </location>
</feature>
<dbReference type="InterPro" id="IPR011042">
    <property type="entry name" value="6-blade_b-propeller_TolB-like"/>
</dbReference>